<dbReference type="InterPro" id="IPR000182">
    <property type="entry name" value="GNAT_dom"/>
</dbReference>
<accession>A0ABS3CHL5</accession>
<dbReference type="PANTHER" id="PTHR43420:SF47">
    <property type="entry name" value="N-ACETYLTRANSFERASE DOMAIN-CONTAINING PROTEIN"/>
    <property type="match status" value="1"/>
</dbReference>
<gene>
    <name evidence="4" type="ORF">J0A69_11250</name>
</gene>
<evidence type="ECO:0000256" key="1">
    <source>
        <dbReference type="ARBA" id="ARBA00022679"/>
    </source>
</evidence>
<comment type="caution">
    <text evidence="4">The sequence shown here is derived from an EMBL/GenBank/DDBJ whole genome shotgun (WGS) entry which is preliminary data.</text>
</comment>
<dbReference type="PANTHER" id="PTHR43420">
    <property type="entry name" value="ACETYLTRANSFERASE"/>
    <property type="match status" value="1"/>
</dbReference>
<dbReference type="InterPro" id="IPR050680">
    <property type="entry name" value="YpeA/RimI_acetyltransf"/>
</dbReference>
<proteinExistence type="predicted"/>
<reference evidence="4 5" key="1">
    <citation type="submission" date="2021-03" db="EMBL/GenBank/DDBJ databases">
        <title>novel species isolated from a fishpond in China.</title>
        <authorList>
            <person name="Lu H."/>
            <person name="Cai Z."/>
        </authorList>
    </citation>
    <scope>NUCLEOTIDE SEQUENCE [LARGE SCALE GENOMIC DNA]</scope>
    <source>
        <strain evidence="4 5">YJ13C</strain>
    </source>
</reference>
<feature type="domain" description="N-acetyltransferase" evidence="3">
    <location>
        <begin position="14"/>
        <end position="181"/>
    </location>
</feature>
<dbReference type="SUPFAM" id="SSF55729">
    <property type="entry name" value="Acyl-CoA N-acyltransferases (Nat)"/>
    <property type="match status" value="1"/>
</dbReference>
<dbReference type="InterPro" id="IPR016181">
    <property type="entry name" value="Acyl_CoA_acyltransferase"/>
</dbReference>
<keyword evidence="2" id="KW-0012">Acyltransferase</keyword>
<name>A0ABS3CHL5_9BACT</name>
<evidence type="ECO:0000256" key="2">
    <source>
        <dbReference type="ARBA" id="ARBA00023315"/>
    </source>
</evidence>
<dbReference type="PROSITE" id="PS51186">
    <property type="entry name" value="GNAT"/>
    <property type="match status" value="1"/>
</dbReference>
<keyword evidence="1" id="KW-0808">Transferase</keyword>
<sequence length="181" mass="21842">MKDYKISLKTIQLIPIRIGDHSKLFTLMNKIYKDAYSDFWIDGGDWYLDLCYNPENLKKELSRERSHYFFVEYEKETVGILKYDFPFSPREVEIPNAMKLHRLYLDSSVQGNGVAKELMEYIEEVAIKAGIDWIWLEAMVSKPQAKRFYEKMGFEWVLTYHLEFERLFEEVRRIQIMKKRV</sequence>
<dbReference type="CDD" id="cd04301">
    <property type="entry name" value="NAT_SF"/>
    <property type="match status" value="1"/>
</dbReference>
<dbReference type="Pfam" id="PF00583">
    <property type="entry name" value="Acetyltransf_1"/>
    <property type="match status" value="1"/>
</dbReference>
<evidence type="ECO:0000313" key="4">
    <source>
        <dbReference type="EMBL" id="MBN7816011.1"/>
    </source>
</evidence>
<organism evidence="4 5">
    <name type="scientific">Algoriphagus pacificus</name>
    <dbReference type="NCBI Taxonomy" id="2811234"/>
    <lineage>
        <taxon>Bacteria</taxon>
        <taxon>Pseudomonadati</taxon>
        <taxon>Bacteroidota</taxon>
        <taxon>Cytophagia</taxon>
        <taxon>Cytophagales</taxon>
        <taxon>Cyclobacteriaceae</taxon>
        <taxon>Algoriphagus</taxon>
    </lineage>
</organism>
<keyword evidence="5" id="KW-1185">Reference proteome</keyword>
<dbReference type="EMBL" id="JAFKCU010000002">
    <property type="protein sequence ID" value="MBN7816011.1"/>
    <property type="molecule type" value="Genomic_DNA"/>
</dbReference>
<evidence type="ECO:0000259" key="3">
    <source>
        <dbReference type="PROSITE" id="PS51186"/>
    </source>
</evidence>
<dbReference type="RefSeq" id="WP_206586645.1">
    <property type="nucleotide sequence ID" value="NZ_JAFKCU010000002.1"/>
</dbReference>
<dbReference type="Proteomes" id="UP000664480">
    <property type="component" value="Unassembled WGS sequence"/>
</dbReference>
<protein>
    <submittedName>
        <fullName evidence="4">GNAT family N-acetyltransferase</fullName>
    </submittedName>
</protein>
<dbReference type="Gene3D" id="3.40.630.30">
    <property type="match status" value="1"/>
</dbReference>
<evidence type="ECO:0000313" key="5">
    <source>
        <dbReference type="Proteomes" id="UP000664480"/>
    </source>
</evidence>